<dbReference type="GeneID" id="43599197"/>
<protein>
    <recommendedName>
        <fullName evidence="4">Myb-like domain-containing protein</fullName>
    </recommendedName>
</protein>
<feature type="region of interest" description="Disordered" evidence="1">
    <location>
        <begin position="1"/>
        <end position="124"/>
    </location>
</feature>
<feature type="compositionally biased region" description="Acidic residues" evidence="1">
    <location>
        <begin position="621"/>
        <end position="631"/>
    </location>
</feature>
<evidence type="ECO:0000313" key="2">
    <source>
        <dbReference type="EMBL" id="RDL35736.1"/>
    </source>
</evidence>
<dbReference type="PANTHER" id="PTHR28079:SF1">
    <property type="entry name" value="RNA POLYMERASE I-SPECIFIC TRANSCRIPTION INITIATION FACTOR RRN5"/>
    <property type="match status" value="1"/>
</dbReference>
<dbReference type="AlphaFoldDB" id="A0A370TJN9"/>
<feature type="compositionally biased region" description="Low complexity" evidence="1">
    <location>
        <begin position="92"/>
        <end position="102"/>
    </location>
</feature>
<evidence type="ECO:0000256" key="1">
    <source>
        <dbReference type="SAM" id="MobiDB-lite"/>
    </source>
</evidence>
<dbReference type="OrthoDB" id="2240312at2759"/>
<dbReference type="Proteomes" id="UP000254866">
    <property type="component" value="Unassembled WGS sequence"/>
</dbReference>
<keyword evidence="3" id="KW-1185">Reference proteome</keyword>
<feature type="compositionally biased region" description="Acidic residues" evidence="1">
    <location>
        <begin position="639"/>
        <end position="670"/>
    </location>
</feature>
<dbReference type="CDD" id="cd00167">
    <property type="entry name" value="SANT"/>
    <property type="match status" value="1"/>
</dbReference>
<dbReference type="GO" id="GO:0000500">
    <property type="term" value="C:RNA polymerase I upstream activating factor complex"/>
    <property type="evidence" value="ECO:0007669"/>
    <property type="project" value="InterPro"/>
</dbReference>
<gene>
    <name evidence="2" type="ORF">BP5553_06348</name>
</gene>
<feature type="compositionally biased region" description="Polar residues" evidence="1">
    <location>
        <begin position="446"/>
        <end position="463"/>
    </location>
</feature>
<dbReference type="Gene3D" id="1.10.10.60">
    <property type="entry name" value="Homeodomain-like"/>
    <property type="match status" value="1"/>
</dbReference>
<feature type="compositionally biased region" description="Low complexity" evidence="1">
    <location>
        <begin position="489"/>
        <end position="499"/>
    </location>
</feature>
<feature type="compositionally biased region" description="Low complexity" evidence="1">
    <location>
        <begin position="464"/>
        <end position="481"/>
    </location>
</feature>
<feature type="compositionally biased region" description="Basic residues" evidence="1">
    <location>
        <begin position="59"/>
        <end position="72"/>
    </location>
</feature>
<evidence type="ECO:0000313" key="3">
    <source>
        <dbReference type="Proteomes" id="UP000254866"/>
    </source>
</evidence>
<feature type="compositionally biased region" description="Basic and acidic residues" evidence="1">
    <location>
        <begin position="607"/>
        <end position="620"/>
    </location>
</feature>
<feature type="compositionally biased region" description="Basic and acidic residues" evidence="1">
    <location>
        <begin position="30"/>
        <end position="39"/>
    </location>
</feature>
<dbReference type="PANTHER" id="PTHR28079">
    <property type="entry name" value="RNA POLYMERASE I-SPECIFIC TRANSCRIPTION INITIATION FACTOR RRN5"/>
    <property type="match status" value="1"/>
</dbReference>
<dbReference type="GO" id="GO:0006361">
    <property type="term" value="P:transcription initiation at RNA polymerase I promoter"/>
    <property type="evidence" value="ECO:0007669"/>
    <property type="project" value="TreeGrafter"/>
</dbReference>
<dbReference type="InterPro" id="IPR009057">
    <property type="entry name" value="Homeodomain-like_sf"/>
</dbReference>
<reference evidence="2 3" key="1">
    <citation type="journal article" date="2018" name="IMA Fungus">
        <title>IMA Genome-F 9: Draft genome sequence of Annulohypoxylon stygium, Aspergillus mulundensis, Berkeleyomyces basicola (syn. Thielaviopsis basicola), Ceratocystis smalleyi, two Cercospora beticola strains, Coleophoma cylindrospora, Fusarium fracticaudum, Phialophora cf. hyalina, and Morchella septimelata.</title>
        <authorList>
            <person name="Wingfield B.D."/>
            <person name="Bills G.F."/>
            <person name="Dong Y."/>
            <person name="Huang W."/>
            <person name="Nel W.J."/>
            <person name="Swalarsk-Parry B.S."/>
            <person name="Vaghefi N."/>
            <person name="Wilken P.M."/>
            <person name="An Z."/>
            <person name="de Beer Z.W."/>
            <person name="De Vos L."/>
            <person name="Chen L."/>
            <person name="Duong T.A."/>
            <person name="Gao Y."/>
            <person name="Hammerbacher A."/>
            <person name="Kikkert J.R."/>
            <person name="Li Y."/>
            <person name="Li H."/>
            <person name="Li K."/>
            <person name="Li Q."/>
            <person name="Liu X."/>
            <person name="Ma X."/>
            <person name="Naidoo K."/>
            <person name="Pethybridge S.J."/>
            <person name="Sun J."/>
            <person name="Steenkamp E.T."/>
            <person name="van der Nest M.A."/>
            <person name="van Wyk S."/>
            <person name="Wingfield M.J."/>
            <person name="Xiong C."/>
            <person name="Yue Q."/>
            <person name="Zhang X."/>
        </authorList>
    </citation>
    <scope>NUCLEOTIDE SEQUENCE [LARGE SCALE GENOMIC DNA]</scope>
    <source>
        <strain evidence="2 3">BP 5553</strain>
    </source>
</reference>
<evidence type="ECO:0008006" key="4">
    <source>
        <dbReference type="Google" id="ProtNLM"/>
    </source>
</evidence>
<dbReference type="InterPro" id="IPR001005">
    <property type="entry name" value="SANT/Myb"/>
</dbReference>
<dbReference type="EMBL" id="NPIC01000005">
    <property type="protein sequence ID" value="RDL35736.1"/>
    <property type="molecule type" value="Genomic_DNA"/>
</dbReference>
<feature type="region of interest" description="Disordered" evidence="1">
    <location>
        <begin position="601"/>
        <end position="696"/>
    </location>
</feature>
<sequence length="711" mass="80770">MRDDEDADFWGEAAPILDEDSGSAFELSESEQRISSERKRGLHASNSRRDRNNSSPFERKRRSRASGPRRPRSNISPQSQDVDEQSSEDMRQWAADSQASQSPSDLENPERSSRKRRRVESATEIRAKRVKNHIAEYRDLLNSDIHDAATRILHENKVPLPQSQIGAVIWTSAEKELFFSALSRLGKSDLRGIAERIGTKSEVEVHDYIRLLDEAVIERRDQDTRNFSLGDIPPALEISETCCFLLENAGDGLASRQEQHEEEKEMAKWGDGWLVTEAVSRRLGRLKGDGEGDEAIAEVLPAANLFNLSCWLELSTKIFMNPAAPYEDGNWRNLVQNGERPAVRATAFEDFHSLAVSITKRLISTVLFCTMSRLRATSAKKTKHAHVNPKDVEAALHILGMKTDSQEFWRKCARRCHLRVVDDEWPDEDIYTPMTYDEVEEALEPTQLSRSRSVSQSANHPPQSSSSSSESELLVSDNESLLSDDGDADLAASDLSDSSRTPRIETSPRPELAINAAEHAQDQYLETIDLHVSQAEESRLWELLGEAPPFDIKPEPPDELERLKMSKNRIDDEGDWRQHTEYCSEWELFERPVPEKNFEKAKRKMMRRGERGGTGERVEGDSSDSDIEEIEGTEHDDQSEVEEYEEEYEDENEDEDDIMVENDGIEELQDEVFGPDPTRFLVGDDERTSHLRESPLVSQTLGDGIKIEMED</sequence>
<accession>A0A370TJN9</accession>
<proteinExistence type="predicted"/>
<dbReference type="GO" id="GO:0001181">
    <property type="term" value="F:RNA polymerase I general transcription initiation factor activity"/>
    <property type="evidence" value="ECO:0007669"/>
    <property type="project" value="TreeGrafter"/>
</dbReference>
<dbReference type="STRING" id="2656787.A0A370TJN9"/>
<feature type="compositionally biased region" description="Basic and acidic residues" evidence="1">
    <location>
        <begin position="682"/>
        <end position="693"/>
    </location>
</feature>
<comment type="caution">
    <text evidence="2">The sequence shown here is derived from an EMBL/GenBank/DDBJ whole genome shotgun (WGS) entry which is preliminary data.</text>
</comment>
<organism evidence="2 3">
    <name type="scientific">Venustampulla echinocandica</name>
    <dbReference type="NCBI Taxonomy" id="2656787"/>
    <lineage>
        <taxon>Eukaryota</taxon>
        <taxon>Fungi</taxon>
        <taxon>Dikarya</taxon>
        <taxon>Ascomycota</taxon>
        <taxon>Pezizomycotina</taxon>
        <taxon>Leotiomycetes</taxon>
        <taxon>Helotiales</taxon>
        <taxon>Pleuroascaceae</taxon>
        <taxon>Venustampulla</taxon>
    </lineage>
</organism>
<name>A0A370TJN9_9HELO</name>
<feature type="region of interest" description="Disordered" evidence="1">
    <location>
        <begin position="442"/>
        <end position="511"/>
    </location>
</feature>
<dbReference type="RefSeq" id="XP_031868392.1">
    <property type="nucleotide sequence ID" value="XM_032014971.1"/>
</dbReference>
<dbReference type="InterPro" id="IPR039601">
    <property type="entry name" value="Rrn5"/>
</dbReference>
<dbReference type="GO" id="GO:0000182">
    <property type="term" value="F:rDNA binding"/>
    <property type="evidence" value="ECO:0007669"/>
    <property type="project" value="TreeGrafter"/>
</dbReference>
<dbReference type="GO" id="GO:0042790">
    <property type="term" value="P:nucleolar large rRNA transcription by RNA polymerase I"/>
    <property type="evidence" value="ECO:0007669"/>
    <property type="project" value="InterPro"/>
</dbReference>
<dbReference type="SUPFAM" id="SSF46689">
    <property type="entry name" value="Homeodomain-like"/>
    <property type="match status" value="1"/>
</dbReference>